<protein>
    <recommendedName>
        <fullName evidence="2">BRCT domain-containing protein</fullName>
    </recommendedName>
</protein>
<evidence type="ECO:0000259" key="2">
    <source>
        <dbReference type="PROSITE" id="PS50172"/>
    </source>
</evidence>
<dbReference type="InterPro" id="IPR001357">
    <property type="entry name" value="BRCT_dom"/>
</dbReference>
<dbReference type="EMBL" id="CM004474">
    <property type="protein sequence ID" value="OCT80522.1"/>
    <property type="molecule type" value="Genomic_DNA"/>
</dbReference>
<dbReference type="PANTHER" id="PTHR14625:SF3">
    <property type="entry name" value="MICROCEPHALIN"/>
    <property type="match status" value="1"/>
</dbReference>
<dbReference type="InterPro" id="IPR022047">
    <property type="entry name" value="Microcephalin-like"/>
</dbReference>
<accession>A0A974HJJ0</accession>
<dbReference type="Pfam" id="PF00533">
    <property type="entry name" value="BRCT"/>
    <property type="match status" value="1"/>
</dbReference>
<dbReference type="InterPro" id="IPR036420">
    <property type="entry name" value="BRCT_dom_sf"/>
</dbReference>
<name>A0A974HJJ0_XENLA</name>
<reference evidence="4" key="1">
    <citation type="journal article" date="2016" name="Nature">
        <title>Genome evolution in the allotetraploid frog Xenopus laevis.</title>
        <authorList>
            <person name="Session A.M."/>
            <person name="Uno Y."/>
            <person name="Kwon T."/>
            <person name="Chapman J.A."/>
            <person name="Toyoda A."/>
            <person name="Takahashi S."/>
            <person name="Fukui A."/>
            <person name="Hikosaka A."/>
            <person name="Suzuki A."/>
            <person name="Kondo M."/>
            <person name="van Heeringen S.J."/>
            <person name="Quigley I."/>
            <person name="Heinz S."/>
            <person name="Ogino H."/>
            <person name="Ochi H."/>
            <person name="Hellsten U."/>
            <person name="Lyons J.B."/>
            <person name="Simakov O."/>
            <person name="Putnam N."/>
            <person name="Stites J."/>
            <person name="Kuroki Y."/>
            <person name="Tanaka T."/>
            <person name="Michiue T."/>
            <person name="Watanabe M."/>
            <person name="Bogdanovic O."/>
            <person name="Lister R."/>
            <person name="Georgiou G."/>
            <person name="Paranjpe S.S."/>
            <person name="van Kruijsbergen I."/>
            <person name="Shu S."/>
            <person name="Carlson J."/>
            <person name="Kinoshita T."/>
            <person name="Ohta Y."/>
            <person name="Mawaribuchi S."/>
            <person name="Jenkins J."/>
            <person name="Grimwood J."/>
            <person name="Schmutz J."/>
            <person name="Mitros T."/>
            <person name="Mozaffari S.V."/>
            <person name="Suzuki Y."/>
            <person name="Haramoto Y."/>
            <person name="Yamamoto T.S."/>
            <person name="Takagi C."/>
            <person name="Heald R."/>
            <person name="Miller K."/>
            <person name="Haudenschild C."/>
            <person name="Kitzman J."/>
            <person name="Nakayama T."/>
            <person name="Izutsu Y."/>
            <person name="Robert J."/>
            <person name="Fortriede J."/>
            <person name="Burns K."/>
            <person name="Lotay V."/>
            <person name="Karimi K."/>
            <person name="Yasuoka Y."/>
            <person name="Dichmann D.S."/>
            <person name="Flajnik M.F."/>
            <person name="Houston D.W."/>
            <person name="Shendure J."/>
            <person name="DuPasquier L."/>
            <person name="Vize P.D."/>
            <person name="Zorn A.M."/>
            <person name="Ito M."/>
            <person name="Marcotte E.M."/>
            <person name="Wallingford J.B."/>
            <person name="Ito Y."/>
            <person name="Asashima M."/>
            <person name="Ueno N."/>
            <person name="Matsuda Y."/>
            <person name="Veenstra G.J."/>
            <person name="Fujiyama A."/>
            <person name="Harland R.M."/>
            <person name="Taira M."/>
            <person name="Rokhsar D.S."/>
        </authorList>
    </citation>
    <scope>NUCLEOTIDE SEQUENCE [LARGE SCALE GENOMIC DNA]</scope>
    <source>
        <strain evidence="4">J</strain>
    </source>
</reference>
<evidence type="ECO:0000313" key="4">
    <source>
        <dbReference type="Proteomes" id="UP000694892"/>
    </source>
</evidence>
<feature type="region of interest" description="Disordered" evidence="1">
    <location>
        <begin position="126"/>
        <end position="169"/>
    </location>
</feature>
<feature type="domain" description="BRCT" evidence="2">
    <location>
        <begin position="521"/>
        <end position="587"/>
    </location>
</feature>
<dbReference type="Proteomes" id="UP000694892">
    <property type="component" value="Chromosome 5L"/>
</dbReference>
<dbReference type="PANTHER" id="PTHR14625">
    <property type="entry name" value="MICROCEPHALIN"/>
    <property type="match status" value="1"/>
</dbReference>
<feature type="non-terminal residue" evidence="3">
    <location>
        <position position="1"/>
    </location>
</feature>
<feature type="region of interest" description="Disordered" evidence="1">
    <location>
        <begin position="262"/>
        <end position="313"/>
    </location>
</feature>
<dbReference type="PROSITE" id="PS50172">
    <property type="entry name" value="BRCT"/>
    <property type="match status" value="1"/>
</dbReference>
<evidence type="ECO:0000313" key="3">
    <source>
        <dbReference type="EMBL" id="OCT80522.1"/>
    </source>
</evidence>
<evidence type="ECO:0000256" key="1">
    <source>
        <dbReference type="SAM" id="MobiDB-lite"/>
    </source>
</evidence>
<gene>
    <name evidence="3" type="ORF">XELAEV_18027334mg</name>
</gene>
<feature type="compositionally biased region" description="Low complexity" evidence="1">
    <location>
        <begin position="264"/>
        <end position="278"/>
    </location>
</feature>
<dbReference type="GO" id="GO:0000278">
    <property type="term" value="P:mitotic cell cycle"/>
    <property type="evidence" value="ECO:0007669"/>
    <property type="project" value="TreeGrafter"/>
</dbReference>
<proteinExistence type="predicted"/>
<dbReference type="AlphaFoldDB" id="A0A974HJJ0"/>
<dbReference type="CDD" id="cd17736">
    <property type="entry name" value="BRCT_microcephalin_rpt2"/>
    <property type="match status" value="1"/>
</dbReference>
<dbReference type="SUPFAM" id="SSF52113">
    <property type="entry name" value="BRCT domain"/>
    <property type="match status" value="1"/>
</dbReference>
<feature type="non-terminal residue" evidence="3">
    <location>
        <position position="587"/>
    </location>
</feature>
<feature type="region of interest" description="Disordered" evidence="1">
    <location>
        <begin position="495"/>
        <end position="518"/>
    </location>
</feature>
<organism evidence="3 4">
    <name type="scientific">Xenopus laevis</name>
    <name type="common">African clawed frog</name>
    <dbReference type="NCBI Taxonomy" id="8355"/>
    <lineage>
        <taxon>Eukaryota</taxon>
        <taxon>Metazoa</taxon>
        <taxon>Chordata</taxon>
        <taxon>Craniata</taxon>
        <taxon>Vertebrata</taxon>
        <taxon>Euteleostomi</taxon>
        <taxon>Amphibia</taxon>
        <taxon>Batrachia</taxon>
        <taxon>Anura</taxon>
        <taxon>Pipoidea</taxon>
        <taxon>Pipidae</taxon>
        <taxon>Xenopodinae</taxon>
        <taxon>Xenopus</taxon>
        <taxon>Xenopus</taxon>
    </lineage>
</organism>
<dbReference type="Gene3D" id="3.40.50.10190">
    <property type="entry name" value="BRCT domain"/>
    <property type="match status" value="1"/>
</dbReference>
<sequence>DPVLLFDEYGTLMYSPKAVAADRCNAMEKRIKEMKNKRENLSPTASQISQPFDFLPIKPSIGYSPSALNSPIDNGSADLDTSYNELWGSLEKKETISNGWKNKATSKKTVIGATELEDPNCQINSINSSINLTPPQSKDKKNNHAIPSFQKKTRKSLAKSKNVENPGESVMNCGTPSAVYSSVDYAALTNKFTVKCEENVRTRKARSSSLKSKTPASNKKTVVPEIPKFSDVTTAGDSEGTCSSFEDFFSVDMKSQKRPFTRFSLGTLPPKSPTSPLLVINKKGSSRKRRRSEQNLGELNSSSGKRRRKSISKKDILVDSEAAEFESLHDAKTMPTVGDCIGSNPMDASKNKTVRSDQVNNNGTTSISLSTSTTNVNIKDKLIMSSEITQKEDTCLVKGMEKIAELMACKQSPNQTVMKNCTGCEKQEEEPKRFKKFFSYDIFLHKRNKCNDNEELKKKEKIRKSSQQLGRDLYFIFTFTSPLMFPTPAAETKIMDPDVNSWSDDNPPPTPDSSLSTDQGISGSLVMTSMCSEKQNTVIQVVKKFGGFVFSDHVCETTTHVIAGSPRRTLNIILGIARGCWIISYDW</sequence>